<dbReference type="RefSeq" id="WP_338750526.1">
    <property type="nucleotide sequence ID" value="NZ_CP147404.1"/>
</dbReference>
<organism evidence="3 4">
    <name type="scientific">Bacillus kandeliae</name>
    <dbReference type="NCBI Taxonomy" id="3129297"/>
    <lineage>
        <taxon>Bacteria</taxon>
        <taxon>Bacillati</taxon>
        <taxon>Bacillota</taxon>
        <taxon>Bacilli</taxon>
        <taxon>Bacillales</taxon>
        <taxon>Bacillaceae</taxon>
        <taxon>Bacillus</taxon>
    </lineage>
</organism>
<dbReference type="PANTHER" id="PTHR32063">
    <property type="match status" value="1"/>
</dbReference>
<dbReference type="InterPro" id="IPR027463">
    <property type="entry name" value="AcrB_DN_DC_subdom"/>
</dbReference>
<dbReference type="PANTHER" id="PTHR32063:SF0">
    <property type="entry name" value="SWARMING MOTILITY PROTEIN SWRC"/>
    <property type="match status" value="1"/>
</dbReference>
<dbReference type="Pfam" id="PF00873">
    <property type="entry name" value="ACR_tran"/>
    <property type="match status" value="1"/>
</dbReference>
<evidence type="ECO:0000313" key="3">
    <source>
        <dbReference type="EMBL" id="WXB92239.1"/>
    </source>
</evidence>
<dbReference type="Gene3D" id="3.30.70.1430">
    <property type="entry name" value="Multidrug efflux transporter AcrB pore domain"/>
    <property type="match status" value="2"/>
</dbReference>
<accession>A0ABZ2N3T3</accession>
<feature type="transmembrane region" description="Helical" evidence="2">
    <location>
        <begin position="870"/>
        <end position="890"/>
    </location>
</feature>
<dbReference type="Gene3D" id="3.30.70.1320">
    <property type="entry name" value="Multidrug efflux transporter AcrB pore domain like"/>
    <property type="match status" value="1"/>
</dbReference>
<feature type="transmembrane region" description="Helical" evidence="2">
    <location>
        <begin position="464"/>
        <end position="491"/>
    </location>
</feature>
<feature type="transmembrane region" description="Helical" evidence="2">
    <location>
        <begin position="432"/>
        <end position="452"/>
    </location>
</feature>
<dbReference type="SUPFAM" id="SSF82714">
    <property type="entry name" value="Multidrug efflux transporter AcrB TolC docking domain, DN and DC subdomains"/>
    <property type="match status" value="1"/>
</dbReference>
<feature type="transmembrane region" description="Helical" evidence="2">
    <location>
        <begin position="944"/>
        <end position="961"/>
    </location>
</feature>
<feature type="transmembrane region" description="Helical" evidence="2">
    <location>
        <begin position="358"/>
        <end position="375"/>
    </location>
</feature>
<reference evidence="3 4" key="1">
    <citation type="submission" date="2024-02" db="EMBL/GenBank/DDBJ databases">
        <title>Seven novel Bacillus-like species.</title>
        <authorList>
            <person name="Liu G."/>
        </authorList>
    </citation>
    <scope>NUCLEOTIDE SEQUENCE [LARGE SCALE GENOMIC DNA]</scope>
    <source>
        <strain evidence="3 4">FJAT-52991</strain>
    </source>
</reference>
<evidence type="ECO:0000313" key="4">
    <source>
        <dbReference type="Proteomes" id="UP001387364"/>
    </source>
</evidence>
<dbReference type="InterPro" id="IPR001036">
    <property type="entry name" value="Acrflvin-R"/>
</dbReference>
<feature type="transmembrane region" description="Helical" evidence="2">
    <location>
        <begin position="976"/>
        <end position="1000"/>
    </location>
</feature>
<keyword evidence="1" id="KW-0175">Coiled coil</keyword>
<feature type="transmembrane region" description="Helical" evidence="2">
    <location>
        <begin position="519"/>
        <end position="544"/>
    </location>
</feature>
<dbReference type="SUPFAM" id="SSF82693">
    <property type="entry name" value="Multidrug efflux transporter AcrB pore domain, PN1, PN2, PC1 and PC2 subdomains"/>
    <property type="match status" value="2"/>
</dbReference>
<dbReference type="PRINTS" id="PR00702">
    <property type="entry name" value="ACRIFLAVINRP"/>
</dbReference>
<dbReference type="Proteomes" id="UP001387364">
    <property type="component" value="Chromosome"/>
</dbReference>
<sequence length="1018" mass="111994">MIQLTKWSLKNGIAVFLLCLLVLGGGIFASRTIPKEIMPDVTYPALFVQVTTPNGTSAEVNEERITKPFEEQLNASADAKSVISTTSSQMITFQIEYPYGTDLDKSSAKLESIISGLSLPEYTEHNILTTDSMMNTIMQFALTSEQPDELQAFLNDTLIPEMKKTEGIASIDVSGESENQWLIQVDEKKARENGLTLQAIREALEMKNKDVSIGAIESEGNTIPVSLNRQIRTVEELKKTKITPPSTLGTPATPVELGDIAEIEMKKEGEELSRYNGETAFVINVTKEKNGNTVEITKAVDKLINEYQKQENYEVFPIMNFGNEIETSISKLVKEGLFGALFTVIVIALFLRSFRATIISIISLPVSIFVTIFIFEKMGYSLNVMTLGGLAVAIGRIVDDSIVVIENIDRWLKEQGGQLPKKEIARKATQEVMKAIASSTIVTCIVFLPIVFVSGFTGEQFRPFSLAVVFSILASFFVAIMLIPMLSSVFLKMKPKKEKESKITRFYEKTLRGALKRKWLVIMASLLLLVGSFALVPMMGFSLMPSESGTSMKIGMKLPASAEIEDTNAASEKVESYLESRKEVDYSSVQVGQSLDPMSMQSSENEAVFIVKLKEGYKADALLKPFKKDLENKVATAEMTVEDYSAMMGSGPAGNEVNVELYGNNFAALEKASNQVEEHLKENDQLKNIKNEMTGARTKWEVEINDEGRKANVDATQLMAAIQERLVPVQLMDYELNDETYSLTLEYDKKVASKEDLLNLKVLTMNGEKALKDIAELKEVKTPVEIKHEDGQALAKVTATVKGQNVLEETKKIEKEMKELSFEDGVTLKTGGANEEINQEFSKMIVAMLMAIGLVFIVLCATFQGILTPIVILTSILFVPIGSFSLLLLTGQPLSLSSMIGLLMLIGVVVTNAVVLLDRVETNRKNGMDVTEALVEAGKVRLRPIVMTAVATICALIPLALSSDTESVSAALISKGLAITVIGGLTTSTILTLIVVPSIYKAVKRDRKKVTRNKRKTA</sequence>
<dbReference type="EMBL" id="CP147404">
    <property type="protein sequence ID" value="WXB92239.1"/>
    <property type="molecule type" value="Genomic_DNA"/>
</dbReference>
<keyword evidence="4" id="KW-1185">Reference proteome</keyword>
<keyword evidence="2" id="KW-0472">Membrane</keyword>
<dbReference type="SUPFAM" id="SSF82866">
    <property type="entry name" value="Multidrug efflux transporter AcrB transmembrane domain"/>
    <property type="match status" value="2"/>
</dbReference>
<keyword evidence="2" id="KW-0812">Transmembrane</keyword>
<feature type="transmembrane region" description="Helical" evidence="2">
    <location>
        <begin position="844"/>
        <end position="863"/>
    </location>
</feature>
<dbReference type="Gene3D" id="1.20.1640.10">
    <property type="entry name" value="Multidrug efflux transporter AcrB transmembrane domain"/>
    <property type="match status" value="2"/>
</dbReference>
<proteinExistence type="predicted"/>
<name>A0ABZ2N3T3_9BACI</name>
<feature type="coiled-coil region" evidence="1">
    <location>
        <begin position="627"/>
        <end position="696"/>
    </location>
</feature>
<gene>
    <name evidence="3" type="ORF">WDJ61_13370</name>
</gene>
<dbReference type="Gene3D" id="3.30.2090.10">
    <property type="entry name" value="Multidrug efflux transporter AcrB TolC docking domain, DN and DC subdomains"/>
    <property type="match status" value="2"/>
</dbReference>
<dbReference type="Gene3D" id="3.30.70.1440">
    <property type="entry name" value="Multidrug efflux transporter AcrB pore domain"/>
    <property type="match status" value="1"/>
</dbReference>
<evidence type="ECO:0000256" key="2">
    <source>
        <dbReference type="SAM" id="Phobius"/>
    </source>
</evidence>
<protein>
    <submittedName>
        <fullName evidence="3">Efflux RND transporter permease subunit</fullName>
    </submittedName>
</protein>
<feature type="transmembrane region" description="Helical" evidence="2">
    <location>
        <begin position="896"/>
        <end position="917"/>
    </location>
</feature>
<keyword evidence="2" id="KW-1133">Transmembrane helix</keyword>
<evidence type="ECO:0000256" key="1">
    <source>
        <dbReference type="SAM" id="Coils"/>
    </source>
</evidence>